<keyword evidence="4 6" id="KW-1133">Transmembrane helix</keyword>
<organism evidence="8 9">
    <name type="scientific">Amylibacter marinus</name>
    <dbReference type="NCBI Taxonomy" id="1475483"/>
    <lineage>
        <taxon>Bacteria</taxon>
        <taxon>Pseudomonadati</taxon>
        <taxon>Pseudomonadota</taxon>
        <taxon>Alphaproteobacteria</taxon>
        <taxon>Rhodobacterales</taxon>
        <taxon>Paracoccaceae</taxon>
        <taxon>Amylibacter</taxon>
    </lineage>
</organism>
<evidence type="ECO:0000313" key="9">
    <source>
        <dbReference type="Proteomes" id="UP001156694"/>
    </source>
</evidence>
<accession>A0ABQ5VVM2</accession>
<sequence length="320" mass="34600">MGSNTKGALLSLLAFGVFATHDVVIKYLGANYAPVQIVFFSVLFGFPLVSFMLIGDSSAQNLRPRHPWWTALRTVSVLISGVCIFYAFSVLPLAQVYVMLFSMPLLITLLSVPILGEQVGLHRGGAVLAGLVGVLIVLQPGTTALTLAHFSALFGAFFGALASVIVRRIGRDERDLVLLMYPMLGNFVVMGAVLPLYYVPMPILDLGAVALMAVLAVVAMRLMIGAYKAGDAAVVAPMQYSQILWASLYGAWFFNESLEKFTWIGAAVIVASGLYIVIRESGHNPDGNMPVLRSRSRIAAGAYFRIGPLMRKARIRASKK</sequence>
<feature type="transmembrane region" description="Helical" evidence="6">
    <location>
        <begin position="94"/>
        <end position="112"/>
    </location>
</feature>
<dbReference type="EMBL" id="BSNN01000004">
    <property type="protein sequence ID" value="GLQ35194.1"/>
    <property type="molecule type" value="Genomic_DNA"/>
</dbReference>
<keyword evidence="5 6" id="KW-0472">Membrane</keyword>
<gene>
    <name evidence="8" type="ORF">GCM10007939_14770</name>
</gene>
<evidence type="ECO:0000259" key="7">
    <source>
        <dbReference type="Pfam" id="PF00892"/>
    </source>
</evidence>
<evidence type="ECO:0000256" key="6">
    <source>
        <dbReference type="SAM" id="Phobius"/>
    </source>
</evidence>
<feature type="transmembrane region" description="Helical" evidence="6">
    <location>
        <begin position="67"/>
        <end position="88"/>
    </location>
</feature>
<evidence type="ECO:0000256" key="1">
    <source>
        <dbReference type="ARBA" id="ARBA00004141"/>
    </source>
</evidence>
<feature type="transmembrane region" description="Helical" evidence="6">
    <location>
        <begin position="178"/>
        <end position="197"/>
    </location>
</feature>
<feature type="transmembrane region" description="Helical" evidence="6">
    <location>
        <begin position="147"/>
        <end position="166"/>
    </location>
</feature>
<feature type="transmembrane region" description="Helical" evidence="6">
    <location>
        <begin position="203"/>
        <end position="222"/>
    </location>
</feature>
<feature type="transmembrane region" description="Helical" evidence="6">
    <location>
        <begin position="35"/>
        <end position="55"/>
    </location>
</feature>
<feature type="domain" description="EamA" evidence="7">
    <location>
        <begin position="6"/>
        <end position="138"/>
    </location>
</feature>
<comment type="similarity">
    <text evidence="2">Belongs to the drug/metabolite transporter (DMT) superfamily. 10 TMS drug/metabolite exporter (DME) (TC 2.A.7.3) family.</text>
</comment>
<feature type="domain" description="EamA" evidence="7">
    <location>
        <begin position="148"/>
        <end position="276"/>
    </location>
</feature>
<evidence type="ECO:0000256" key="4">
    <source>
        <dbReference type="ARBA" id="ARBA00022989"/>
    </source>
</evidence>
<dbReference type="Gene3D" id="1.10.3730.20">
    <property type="match status" value="2"/>
</dbReference>
<dbReference type="InterPro" id="IPR000620">
    <property type="entry name" value="EamA_dom"/>
</dbReference>
<feature type="transmembrane region" description="Helical" evidence="6">
    <location>
        <begin position="124"/>
        <end position="141"/>
    </location>
</feature>
<feature type="transmembrane region" description="Helical" evidence="6">
    <location>
        <begin position="234"/>
        <end position="254"/>
    </location>
</feature>
<dbReference type="Pfam" id="PF00892">
    <property type="entry name" value="EamA"/>
    <property type="match status" value="2"/>
</dbReference>
<dbReference type="SUPFAM" id="SSF103481">
    <property type="entry name" value="Multidrug resistance efflux transporter EmrE"/>
    <property type="match status" value="2"/>
</dbReference>
<evidence type="ECO:0000256" key="2">
    <source>
        <dbReference type="ARBA" id="ARBA00009853"/>
    </source>
</evidence>
<comment type="caution">
    <text evidence="8">The sequence shown here is derived from an EMBL/GenBank/DDBJ whole genome shotgun (WGS) entry which is preliminary data.</text>
</comment>
<evidence type="ECO:0000313" key="8">
    <source>
        <dbReference type="EMBL" id="GLQ35194.1"/>
    </source>
</evidence>
<feature type="transmembrane region" description="Helical" evidence="6">
    <location>
        <begin position="260"/>
        <end position="278"/>
    </location>
</feature>
<evidence type="ECO:0000256" key="5">
    <source>
        <dbReference type="ARBA" id="ARBA00023136"/>
    </source>
</evidence>
<dbReference type="InterPro" id="IPR037185">
    <property type="entry name" value="EmrE-like"/>
</dbReference>
<dbReference type="PANTHER" id="PTHR22911:SF6">
    <property type="entry name" value="SOLUTE CARRIER FAMILY 35 MEMBER G1"/>
    <property type="match status" value="1"/>
</dbReference>
<keyword evidence="9" id="KW-1185">Reference proteome</keyword>
<proteinExistence type="inferred from homology"/>
<evidence type="ECO:0000256" key="3">
    <source>
        <dbReference type="ARBA" id="ARBA00022692"/>
    </source>
</evidence>
<name>A0ABQ5VVM2_9RHOB</name>
<dbReference type="PANTHER" id="PTHR22911">
    <property type="entry name" value="ACYL-MALONYL CONDENSING ENZYME-RELATED"/>
    <property type="match status" value="1"/>
</dbReference>
<comment type="subcellular location">
    <subcellularLocation>
        <location evidence="1">Membrane</location>
        <topology evidence="1">Multi-pass membrane protein</topology>
    </subcellularLocation>
</comment>
<keyword evidence="3 6" id="KW-0812">Transmembrane</keyword>
<dbReference type="Proteomes" id="UP001156694">
    <property type="component" value="Unassembled WGS sequence"/>
</dbReference>
<protein>
    <submittedName>
        <fullName evidence="8">Membrane protein</fullName>
    </submittedName>
</protein>
<reference evidence="9" key="1">
    <citation type="journal article" date="2019" name="Int. J. Syst. Evol. Microbiol.">
        <title>The Global Catalogue of Microorganisms (GCM) 10K type strain sequencing project: providing services to taxonomists for standard genome sequencing and annotation.</title>
        <authorList>
            <consortium name="The Broad Institute Genomics Platform"/>
            <consortium name="The Broad Institute Genome Sequencing Center for Infectious Disease"/>
            <person name="Wu L."/>
            <person name="Ma J."/>
        </authorList>
    </citation>
    <scope>NUCLEOTIDE SEQUENCE [LARGE SCALE GENOMIC DNA]</scope>
    <source>
        <strain evidence="9">NBRC 110140</strain>
    </source>
</reference>
<dbReference type="RefSeq" id="WP_284377346.1">
    <property type="nucleotide sequence ID" value="NZ_BSNN01000004.1"/>
</dbReference>